<evidence type="ECO:0000256" key="1">
    <source>
        <dbReference type="ARBA" id="ARBA00004370"/>
    </source>
</evidence>
<feature type="domain" description="Cadherin" evidence="13">
    <location>
        <begin position="1129"/>
        <end position="1230"/>
    </location>
</feature>
<accession>R7VDS5</accession>
<feature type="domain" description="Cadherin" evidence="13">
    <location>
        <begin position="952"/>
        <end position="1023"/>
    </location>
</feature>
<feature type="domain" description="Cadherin" evidence="13">
    <location>
        <begin position="136"/>
        <end position="206"/>
    </location>
</feature>
<feature type="domain" description="Cadherin" evidence="13">
    <location>
        <begin position="1024"/>
        <end position="1128"/>
    </location>
</feature>
<dbReference type="GO" id="GO:0005509">
    <property type="term" value="F:calcium ion binding"/>
    <property type="evidence" value="ECO:0007669"/>
    <property type="project" value="UniProtKB-UniRule"/>
</dbReference>
<evidence type="ECO:0000256" key="5">
    <source>
        <dbReference type="ARBA" id="ARBA00022889"/>
    </source>
</evidence>
<dbReference type="OrthoDB" id="6252479at2759"/>
<feature type="region of interest" description="Disordered" evidence="10">
    <location>
        <begin position="2808"/>
        <end position="2939"/>
    </location>
</feature>
<evidence type="ECO:0000256" key="2">
    <source>
        <dbReference type="ARBA" id="ARBA00022692"/>
    </source>
</evidence>
<keyword evidence="12" id="KW-0732">Signal</keyword>
<dbReference type="GO" id="GO:0005886">
    <property type="term" value="C:plasma membrane"/>
    <property type="evidence" value="ECO:0007669"/>
    <property type="project" value="InterPro"/>
</dbReference>
<evidence type="ECO:0000256" key="3">
    <source>
        <dbReference type="ARBA" id="ARBA00022737"/>
    </source>
</evidence>
<sequence length="2939" mass="324936">MHLLFLVIAPAFWHSASANEEPCPSLYSEIDELNQIDDVIFQFPSSATNITIRQNDVTESFFDVIKVNITHYAIKLNRVVNLNDLNPSWTPILVANKDVQCQHNFTNTESKLESDLTVAIRDVNGHAPVFPCAPFYKTISESDGHFAMSGPETEGFVIVNKTLDFDEGPKHFTLNITVYDIGEPPRYSWTLLHIDLADGDDLSPVFDHHYYQIALPEHTVEIIGKEFASSPLIRGWDADVSINAPVGFEMTDGHMMNGEQFFTLNPDTGRVIPLLQLNRSVKQSFVISIRVYQLDSPSTRFSYSLLVVTVEDTNDHAPEMISPAVMNVTIPEGAGKGYYVTSITAQDLDQDINAIFVYRILQPGQLFTIDPNLGHIYVGRNGEIDREVQDHHVVTVYAEETRSYEEFRSGNVTVFITVADLNDNAPVFLPDEDYVFRINESSIEITGSTHLGKIDYDDPDIGANGIVTLEIESGNINAVFSIEPFSGDLYLTTADQLQSQYDLVVIASDAGEPSLSSICHISVQITEDLADIGFSNLVNVFTILMNAPVGSEVGQLMLRGVPLGDAPVYTLNTTYFGTTENKLIVTLKPMDSHHYEFEVIATLGRHSAQAMVIVLVEDAIDDPPIFIDLPEIITVNTSLAIGEVFYTVNCSSAQVTYTLSGGHGVYQISPNSGEIYARKQLDHGHYNCVIRVCDQHLQCTESNLTIYATDVVNIFPPVFNHFIYEAIVAEDLPVNSDILNFVLSGRDPGPVSLHIAKGNHGDVFMITKEKILKLKATLDYESQKFYELVIVATDHGLPSLSSTTLVHIQVTDINDTPPVFLPVPEVIHLLTPVPAHTRIFKVLATDGDSAYQSNNLVMYATNFTHQYLDVDEEQGEIFTKEEALPVGQHALSLIAYNPGTSLTDYATLTVAVLQEPNQPVSQYVQHITHFNESHPTPFVFYRPELYDSTVDVHFAIVQKSDSMGDISINPQTGLLNMLSPLDRERYDTGGVVISATSLDDSSKLAYITVSMLVLDTNDCEPYFPYAEYRALIYEDISIGSEIFKISAMDDDLNVKLGYFFPDDMGGLLRLETDDVNSVSVRVALEVDFDDMDTEDISLMLYARDGLHTSQPTILNIKVLDVNDNWPQFNQTYFVASIPEDFGPNSEIMSITAMDIDSLDAGKIRYDIEGSGLFLINPSTGLVLSSANAVFDRELVDHYNLSVIAEDTAGHKSTIDLTIWIEDLNDNDPYFVGEPYIFYTLEGNASLSLQMVITVGDQDESRNGTTKLSMEGSNADIFHFEVSIDEHRSVGMIQPKLALDHEEPSLEIDNKGLKYYLLNMTASDGGVPPRAASTSVKIYVYDLDDNLPMFETRLYTAEIEPLVKIGDTVLTVTAIDLDASQNFTYLIAAGNTEGYFDIAPDGRIFLIQALNESFQFCNLTVAVTDGSHEDRAVVEIYQRTQVVLVFTQDVYHFFVYESNGLYSGLSKIVGQVRMVNQSFGLRYHLEDSFGGVFSIDVNSGIVMLVGSVDREIDAHYSLVVRAEAVSAQSITSTVKVEILDLNDNAPVFSESHYYAIVEENSQPGKTYLYMLNGNVHATDADVGANGKLTYSIHGNGSALFEIDEDTADVQVIGRLDREEQDRYDLMVVARDLSGAPGALSATSILTIHIKDTNDMRPVFVESNVEVSIPEDLPVGSFVVALVTDDEDLVPNKITQFELVADLGNGFTVNKITGEVFTLGELDRETTGQYTLNISVFDPSLNGIDYCTMIINITDTNDCSPKFVNNTWTFTVPENEAVNTAIGQIIAIDDDAGDNGVVLYRITDNVPFSIESVTGDIQTLQSFNAEDQSSFIFSVEASDLGQPPLHATAVIHVIIADINEYAPQFALPNDDVYITAPTRVGSPVYLAVATDEDASANIQYQLNSTHDYLRVEEDSGWVYLHHEINGSDIEPLTIIASDSHFANSLVLTVTLVSYPVLFQDTVYTTTVSEDVPIGSQVLQVFLSEDTRTEAYDFHVIGTEKFSIIDTGQSVIIQTFDRLDYESADRIAFVIKAINAFGHSSFCAINIELIDVNDNAPAFQGIPYNWDVLEGNYSTWHSIGFIQATDRDQGTSLGLRYLLDQPDNTMFRIEEYSGQILIRGMVEWSLGMSFLEINAMVSDGLFTTITKITINILDTNDNAPIFMSLPDSLTLLDSMSPGTEVLSLIASDLDSELNGAVVFSLVFSDPPPPFVITTEGDNTGVLLVAYNLRHTRYQEFNITIIASDHGEPVMSTQANVAIYITKTYTPPPKFIKTLYTAEVAISDPVGRELLLLEVTNTTACVFSIIDGNGDTFFSVDEHGSLMLSKKLNTASRVFDLLVIVRSIQDFEQIDHTKVVIQVQETHIVTVSIEENLQPPIQVLDLNATGGKPQYLLLDNTDTFIVDATTGLLWSRISLDRERISSYDIHIQQRSSSSADKIVHVIINVTDTNDNPPEFLSSTLVFGVPTEAHYGFLVGTLEVHDIDTGYNSELAIELQGVHAANFYETRGLLFCRGGLKALNKRMIEFVVSATDQRGNGTTATAYANVYVLREDEQAVLVANVPPDVLVKFKDEIIKGLTDIFSWNVHPLGIEIHSDDTATNQLDFMMTDVYFYAIDKSSQTIVSREAILRRAEEESEQLQVLFSKYNIKTISAAPQFESKPSMTHAGISLVVLACFVVMAAIVASCVLFMAWKKKQPQDSEFDLYSTMKEDLDDILYRRSRDPSPIEAFTPGKLSDYLPHDPDSLSVASEPQASMSSFQFHRDATRSVSPRVGVAPSRVSAMVTEDSAFHSSEAMSPIEYAKDSMERGSHSYVTVSVKRTPGLDEHRTPPSSSSSSDASSQPEDDDNPLAIPTSDYRLPGATLPTHSAITSSIDNLSNVGEDQKKSKMKRKGPGSGKIKPQLSVAQGLVSQEVKETGKKNARLTKRPQQSKKVLPKLVHKKKKLF</sequence>
<protein>
    <recommendedName>
        <fullName evidence="13">Cadherin domain-containing protein</fullName>
    </recommendedName>
</protein>
<evidence type="ECO:0000256" key="11">
    <source>
        <dbReference type="SAM" id="Phobius"/>
    </source>
</evidence>
<feature type="compositionally biased region" description="Polar residues" evidence="10">
    <location>
        <begin position="2858"/>
        <end position="2874"/>
    </location>
</feature>
<evidence type="ECO:0000313" key="15">
    <source>
        <dbReference type="EnsemblMetazoa" id="CapteP199156"/>
    </source>
</evidence>
<feature type="domain" description="Cadherin" evidence="13">
    <location>
        <begin position="1231"/>
        <end position="1349"/>
    </location>
</feature>
<gene>
    <name evidence="14" type="ORF">CAPTEDRAFT_199156</name>
</gene>
<reference evidence="15" key="3">
    <citation type="submission" date="2015-06" db="UniProtKB">
        <authorList>
            <consortium name="EnsemblMetazoa"/>
        </authorList>
    </citation>
    <scope>IDENTIFICATION</scope>
</reference>
<evidence type="ECO:0000256" key="4">
    <source>
        <dbReference type="ARBA" id="ARBA00022837"/>
    </source>
</evidence>
<evidence type="ECO:0000259" key="13">
    <source>
        <dbReference type="PROSITE" id="PS50268"/>
    </source>
</evidence>
<feature type="domain" description="Cadherin" evidence="13">
    <location>
        <begin position="1446"/>
        <end position="1547"/>
    </location>
</feature>
<evidence type="ECO:0000256" key="8">
    <source>
        <dbReference type="ARBA" id="ARBA00023180"/>
    </source>
</evidence>
<feature type="domain" description="Cadherin" evidence="13">
    <location>
        <begin position="1548"/>
        <end position="1658"/>
    </location>
</feature>
<organism evidence="14">
    <name type="scientific">Capitella teleta</name>
    <name type="common">Polychaete worm</name>
    <dbReference type="NCBI Taxonomy" id="283909"/>
    <lineage>
        <taxon>Eukaryota</taxon>
        <taxon>Metazoa</taxon>
        <taxon>Spiralia</taxon>
        <taxon>Lophotrochozoa</taxon>
        <taxon>Annelida</taxon>
        <taxon>Polychaeta</taxon>
        <taxon>Sedentaria</taxon>
        <taxon>Scolecida</taxon>
        <taxon>Capitellidae</taxon>
        <taxon>Capitella</taxon>
    </lineage>
</organism>
<reference evidence="16" key="1">
    <citation type="submission" date="2012-12" db="EMBL/GenBank/DDBJ databases">
        <authorList>
            <person name="Hellsten U."/>
            <person name="Grimwood J."/>
            <person name="Chapman J.A."/>
            <person name="Shapiro H."/>
            <person name="Aerts A."/>
            <person name="Otillar R.P."/>
            <person name="Terry A.Y."/>
            <person name="Boore J.L."/>
            <person name="Simakov O."/>
            <person name="Marletaz F."/>
            <person name="Cho S.-J."/>
            <person name="Edsinger-Gonzales E."/>
            <person name="Havlak P."/>
            <person name="Kuo D.-H."/>
            <person name="Larsson T."/>
            <person name="Lv J."/>
            <person name="Arendt D."/>
            <person name="Savage R."/>
            <person name="Osoegawa K."/>
            <person name="de Jong P."/>
            <person name="Lindberg D.R."/>
            <person name="Seaver E.C."/>
            <person name="Weisblat D.A."/>
            <person name="Putnam N.H."/>
            <person name="Grigoriev I.V."/>
            <person name="Rokhsar D.S."/>
        </authorList>
    </citation>
    <scope>NUCLEOTIDE SEQUENCE</scope>
    <source>
        <strain evidence="16">I ESC-2004</strain>
    </source>
</reference>
<dbReference type="PANTHER" id="PTHR24026:SF136">
    <property type="entry name" value="PROTOCADHERIN-23"/>
    <property type="match status" value="1"/>
</dbReference>
<feature type="domain" description="Cadherin" evidence="13">
    <location>
        <begin position="1957"/>
        <end position="2056"/>
    </location>
</feature>
<evidence type="ECO:0000313" key="14">
    <source>
        <dbReference type="EMBL" id="ELU16692.1"/>
    </source>
</evidence>
<dbReference type="SMART" id="SM00112">
    <property type="entry name" value="CA"/>
    <property type="match status" value="19"/>
</dbReference>
<feature type="domain" description="Cadherin" evidence="13">
    <location>
        <begin position="2079"/>
        <end position="2159"/>
    </location>
</feature>
<evidence type="ECO:0000256" key="7">
    <source>
        <dbReference type="ARBA" id="ARBA00023136"/>
    </source>
</evidence>
<feature type="domain" description="Cadherin" evidence="13">
    <location>
        <begin position="2160"/>
        <end position="2267"/>
    </location>
</feature>
<evidence type="ECO:0000256" key="6">
    <source>
        <dbReference type="ARBA" id="ARBA00022989"/>
    </source>
</evidence>
<evidence type="ECO:0000256" key="12">
    <source>
        <dbReference type="SAM" id="SignalP"/>
    </source>
</evidence>
<dbReference type="PROSITE" id="PS00232">
    <property type="entry name" value="CADHERIN_1"/>
    <property type="match status" value="6"/>
</dbReference>
<keyword evidence="6 11" id="KW-1133">Transmembrane helix</keyword>
<feature type="domain" description="Cadherin" evidence="13">
    <location>
        <begin position="1350"/>
        <end position="1449"/>
    </location>
</feature>
<reference evidence="14 16" key="2">
    <citation type="journal article" date="2013" name="Nature">
        <title>Insights into bilaterian evolution from three spiralian genomes.</title>
        <authorList>
            <person name="Simakov O."/>
            <person name="Marletaz F."/>
            <person name="Cho S.J."/>
            <person name="Edsinger-Gonzales E."/>
            <person name="Havlak P."/>
            <person name="Hellsten U."/>
            <person name="Kuo D.H."/>
            <person name="Larsson T."/>
            <person name="Lv J."/>
            <person name="Arendt D."/>
            <person name="Savage R."/>
            <person name="Osoegawa K."/>
            <person name="de Jong P."/>
            <person name="Grimwood J."/>
            <person name="Chapman J.A."/>
            <person name="Shapiro H."/>
            <person name="Aerts A."/>
            <person name="Otillar R.P."/>
            <person name="Terry A.Y."/>
            <person name="Boore J.L."/>
            <person name="Grigoriev I.V."/>
            <person name="Lindberg D.R."/>
            <person name="Seaver E.C."/>
            <person name="Weisblat D.A."/>
            <person name="Putnam N.H."/>
            <person name="Rokhsar D.S."/>
        </authorList>
    </citation>
    <scope>NUCLEOTIDE SEQUENCE</scope>
    <source>
        <strain evidence="14 16">I ESC-2004</strain>
    </source>
</reference>
<feature type="domain" description="Cadherin" evidence="13">
    <location>
        <begin position="322"/>
        <end position="428"/>
    </location>
</feature>
<dbReference type="PROSITE" id="PS50268">
    <property type="entry name" value="CADHERIN_2"/>
    <property type="match status" value="19"/>
</dbReference>
<feature type="domain" description="Cadherin" evidence="13">
    <location>
        <begin position="430"/>
        <end position="550"/>
    </location>
</feature>
<dbReference type="GO" id="GO:0007156">
    <property type="term" value="P:homophilic cell adhesion via plasma membrane adhesion molecules"/>
    <property type="evidence" value="ECO:0007669"/>
    <property type="project" value="InterPro"/>
</dbReference>
<dbReference type="STRING" id="283909.R7VDS5"/>
<dbReference type="SUPFAM" id="SSF49313">
    <property type="entry name" value="Cadherin-like"/>
    <property type="match status" value="23"/>
</dbReference>
<feature type="domain" description="Cadherin" evidence="13">
    <location>
        <begin position="237"/>
        <end position="320"/>
    </location>
</feature>
<dbReference type="Gene3D" id="2.60.40.60">
    <property type="entry name" value="Cadherins"/>
    <property type="match status" value="23"/>
</dbReference>
<dbReference type="OMA" id="INICDRC"/>
<dbReference type="EnsemblMetazoa" id="CapteT199156">
    <property type="protein sequence ID" value="CapteP199156"/>
    <property type="gene ID" value="CapteG199156"/>
</dbReference>
<keyword evidence="5" id="KW-0130">Cell adhesion</keyword>
<feature type="domain" description="Cadherin" evidence="13">
    <location>
        <begin position="1659"/>
        <end position="1761"/>
    </location>
</feature>
<keyword evidence="3" id="KW-0677">Repeat</keyword>
<feature type="compositionally biased region" description="Low complexity" evidence="10">
    <location>
        <begin position="2823"/>
        <end position="2835"/>
    </location>
</feature>
<dbReference type="EMBL" id="AMQN01004228">
    <property type="status" value="NOT_ANNOTATED_CDS"/>
    <property type="molecule type" value="Genomic_DNA"/>
</dbReference>
<dbReference type="InterPro" id="IPR015919">
    <property type="entry name" value="Cadherin-like_sf"/>
</dbReference>
<proteinExistence type="predicted"/>
<dbReference type="Proteomes" id="UP000014760">
    <property type="component" value="Unassembled WGS sequence"/>
</dbReference>
<feature type="domain" description="Cadherin" evidence="13">
    <location>
        <begin position="607"/>
        <end position="719"/>
    </location>
</feature>
<feature type="domain" description="Cadherin" evidence="13">
    <location>
        <begin position="1762"/>
        <end position="1863"/>
    </location>
</feature>
<keyword evidence="2 11" id="KW-0812">Transmembrane</keyword>
<comment type="subcellular location">
    <subcellularLocation>
        <location evidence="1">Membrane</location>
    </subcellularLocation>
</comment>
<evidence type="ECO:0000256" key="10">
    <source>
        <dbReference type="SAM" id="MobiDB-lite"/>
    </source>
</evidence>
<keyword evidence="16" id="KW-1185">Reference proteome</keyword>
<dbReference type="EMBL" id="KB292985">
    <property type="protein sequence ID" value="ELU16692.1"/>
    <property type="molecule type" value="Genomic_DNA"/>
</dbReference>
<dbReference type="HOGENOM" id="CLU_226332_0_0_1"/>
<feature type="transmembrane region" description="Helical" evidence="11">
    <location>
        <begin position="2660"/>
        <end position="2686"/>
    </location>
</feature>
<feature type="compositionally biased region" description="Basic residues" evidence="10">
    <location>
        <begin position="2913"/>
        <end position="2939"/>
    </location>
</feature>
<dbReference type="Pfam" id="PF00028">
    <property type="entry name" value="Cadherin"/>
    <property type="match status" value="8"/>
</dbReference>
<feature type="domain" description="Cadherin" evidence="13">
    <location>
        <begin position="2357"/>
        <end position="2451"/>
    </location>
</feature>
<feature type="chain" id="PRO_5008788971" description="Cadherin domain-containing protein" evidence="12">
    <location>
        <begin position="19"/>
        <end position="2939"/>
    </location>
</feature>
<dbReference type="InterPro" id="IPR020894">
    <property type="entry name" value="Cadherin_CS"/>
</dbReference>
<dbReference type="PANTHER" id="PTHR24026">
    <property type="entry name" value="FAT ATYPICAL CADHERIN-RELATED"/>
    <property type="match status" value="1"/>
</dbReference>
<evidence type="ECO:0000256" key="9">
    <source>
        <dbReference type="PROSITE-ProRule" id="PRU00043"/>
    </source>
</evidence>
<dbReference type="InterPro" id="IPR002126">
    <property type="entry name" value="Cadherin-like_dom"/>
</dbReference>
<feature type="domain" description="Cadherin" evidence="13">
    <location>
        <begin position="720"/>
        <end position="820"/>
    </location>
</feature>
<evidence type="ECO:0000313" key="16">
    <source>
        <dbReference type="Proteomes" id="UP000014760"/>
    </source>
</evidence>
<keyword evidence="4 9" id="KW-0106">Calcium</keyword>
<feature type="signal peptide" evidence="12">
    <location>
        <begin position="1"/>
        <end position="18"/>
    </location>
</feature>
<name>R7VDS5_CAPTE</name>
<keyword evidence="7 11" id="KW-0472">Membrane</keyword>
<dbReference type="FunFam" id="2.60.40.60:FF:000020">
    <property type="entry name" value="Dachsous cadherin-related 1b"/>
    <property type="match status" value="2"/>
</dbReference>
<keyword evidence="8" id="KW-0325">Glycoprotein</keyword>
<dbReference type="CDD" id="cd11304">
    <property type="entry name" value="Cadherin_repeat"/>
    <property type="match status" value="18"/>
</dbReference>
<dbReference type="PRINTS" id="PR00205">
    <property type="entry name" value="CADHERIN"/>
</dbReference>